<dbReference type="SUPFAM" id="SSF48452">
    <property type="entry name" value="TPR-like"/>
    <property type="match status" value="2"/>
</dbReference>
<gene>
    <name evidence="3" type="ORF">IMCC3317_47520</name>
</gene>
<dbReference type="InterPro" id="IPR019734">
    <property type="entry name" value="TPR_rpt"/>
</dbReference>
<dbReference type="SMART" id="SM00028">
    <property type="entry name" value="TPR"/>
    <property type="match status" value="8"/>
</dbReference>
<proteinExistence type="predicted"/>
<dbReference type="AlphaFoldDB" id="A0A7L4ZRW9"/>
<dbReference type="PROSITE" id="PS50005">
    <property type="entry name" value="TPR"/>
    <property type="match status" value="4"/>
</dbReference>
<dbReference type="InterPro" id="IPR027417">
    <property type="entry name" value="P-loop_NTPase"/>
</dbReference>
<dbReference type="GO" id="GO:0043531">
    <property type="term" value="F:ADP binding"/>
    <property type="evidence" value="ECO:0007669"/>
    <property type="project" value="InterPro"/>
</dbReference>
<feature type="domain" description="NB-ARC" evidence="2">
    <location>
        <begin position="43"/>
        <end position="199"/>
    </location>
</feature>
<dbReference type="KEGG" id="kan:IMCC3317_47520"/>
<dbReference type="Pfam" id="PF13424">
    <property type="entry name" value="TPR_12"/>
    <property type="match status" value="2"/>
</dbReference>
<dbReference type="Gene3D" id="1.25.40.10">
    <property type="entry name" value="Tetratricopeptide repeat domain"/>
    <property type="match status" value="2"/>
</dbReference>
<dbReference type="PANTHER" id="PTHR10098">
    <property type="entry name" value="RAPSYN-RELATED"/>
    <property type="match status" value="1"/>
</dbReference>
<dbReference type="OrthoDB" id="2966407at2"/>
<organism evidence="3 4">
    <name type="scientific">Kordia antarctica</name>
    <dbReference type="NCBI Taxonomy" id="1218801"/>
    <lineage>
        <taxon>Bacteria</taxon>
        <taxon>Pseudomonadati</taxon>
        <taxon>Bacteroidota</taxon>
        <taxon>Flavobacteriia</taxon>
        <taxon>Flavobacteriales</taxon>
        <taxon>Flavobacteriaceae</taxon>
        <taxon>Kordia</taxon>
    </lineage>
</organism>
<accession>A0A7L4ZRW9</accession>
<dbReference type="Pfam" id="PF13374">
    <property type="entry name" value="TPR_10"/>
    <property type="match status" value="1"/>
</dbReference>
<dbReference type="PANTHER" id="PTHR10098:SF108">
    <property type="entry name" value="TETRATRICOPEPTIDE REPEAT PROTEIN 28"/>
    <property type="match status" value="1"/>
</dbReference>
<feature type="repeat" description="TPR" evidence="1">
    <location>
        <begin position="561"/>
        <end position="594"/>
    </location>
</feature>
<evidence type="ECO:0000313" key="4">
    <source>
        <dbReference type="Proteomes" id="UP000464657"/>
    </source>
</evidence>
<feature type="repeat" description="TPR" evidence="1">
    <location>
        <begin position="513"/>
        <end position="546"/>
    </location>
</feature>
<feature type="repeat" description="TPR" evidence="1">
    <location>
        <begin position="465"/>
        <end position="498"/>
    </location>
</feature>
<sequence length="815" mass="92765">MSDIHNQFNSATFKNTIFDYGGKKIPKALGRFPVSPNVFIGRENSTKQIHEKLSSDVNQHLLLLVNGKGGIGKTTLASQYYFEYSEYYKHLIWLVSETGIKDAIMSLALSLDIRFQDNMAQLQKIREIIRVISTLKRPVLIIIDNANSLEDLDESYQILRQFHNTHILLTSRIEKYEDIATHKVAHLDEKTANRLFKHYYKAFKEEEQELLDAVLKAIGYNTLIIELLAKNLNKFNTDLRAHYPLQKLLKDIQKKGVLAISKSKKVRSDYKLLPATPEAIISTMYDISELSEAEKQILSIFAVLPATSIPLNDLEQFLPSIEELDIVLLELSQKGWIDYDKAFQSFKTNPIISEIVRVQNKDRLEDDTLSLVNLLINMLDYELGIGHIEGDFEEIKKVVSYAETFVYNFEVLNHNKTVVFERVGNFYKTYGNLDKALQFLEAYSKLAKELSESNPTNIDFKNSLAISYSKLGAIYTTLGNLDKALQFFEDEVKLFEELSENHPSDVVFKNGLAISYLKLGVTHTALGNLNKALAFFEDEVKLFEELSENHPSHVGFKNGLAVSYEKLGETHTTLGNLEKALVLFEDEVKLFEELSESHPNNVGFKNGLAVSYSKLGETHKALGNLDKALAFFEEYLELTKELSESHPSHVGFKNGLAVSYSKLGVTHTALGNLEKALAFIETYSKLRKELSENHPSHIGFKNGLAISYEKLGETHTALLNLDKALVFFEEGVKLKKELYESHPSHVRFKNGLAISYLNLGSLYVDKLNQKEKGIPYLQKAKVIWEELTTNFPSYVEFQNNYAWIIEKLKSLEWST</sequence>
<dbReference type="InterPro" id="IPR002182">
    <property type="entry name" value="NB-ARC"/>
</dbReference>
<dbReference type="SUPFAM" id="SSF52540">
    <property type="entry name" value="P-loop containing nucleoside triphosphate hydrolases"/>
    <property type="match status" value="1"/>
</dbReference>
<reference evidence="3 4" key="1">
    <citation type="journal article" date="2013" name="Int. J. Syst. Evol. Microbiol.">
        <title>Kordia antarctica sp. nov., isolated from Antarctic seawater.</title>
        <authorList>
            <person name="Baek K."/>
            <person name="Choi A."/>
            <person name="Kang I."/>
            <person name="Lee K."/>
            <person name="Cho J.C."/>
        </authorList>
    </citation>
    <scope>NUCLEOTIDE SEQUENCE [LARGE SCALE GENOMIC DNA]</scope>
    <source>
        <strain evidence="3 4">IMCC3317</strain>
    </source>
</reference>
<dbReference type="Gene3D" id="3.40.50.300">
    <property type="entry name" value="P-loop containing nucleotide triphosphate hydrolases"/>
    <property type="match status" value="1"/>
</dbReference>
<dbReference type="Pfam" id="PF13181">
    <property type="entry name" value="TPR_8"/>
    <property type="match status" value="1"/>
</dbReference>
<name>A0A7L4ZRW9_9FLAO</name>
<evidence type="ECO:0000256" key="1">
    <source>
        <dbReference type="PROSITE-ProRule" id="PRU00339"/>
    </source>
</evidence>
<dbReference type="Proteomes" id="UP000464657">
    <property type="component" value="Chromosome"/>
</dbReference>
<keyword evidence="4" id="KW-1185">Reference proteome</keyword>
<dbReference type="EMBL" id="CP019288">
    <property type="protein sequence ID" value="QHI39342.1"/>
    <property type="molecule type" value="Genomic_DNA"/>
</dbReference>
<dbReference type="Pfam" id="PF00931">
    <property type="entry name" value="NB-ARC"/>
    <property type="match status" value="1"/>
</dbReference>
<evidence type="ECO:0000259" key="2">
    <source>
        <dbReference type="Pfam" id="PF00931"/>
    </source>
</evidence>
<dbReference type="RefSeq" id="WP_160131820.1">
    <property type="nucleotide sequence ID" value="NZ_CP019288.1"/>
</dbReference>
<keyword evidence="1" id="KW-0802">TPR repeat</keyword>
<dbReference type="InterPro" id="IPR011990">
    <property type="entry name" value="TPR-like_helical_dom_sf"/>
</dbReference>
<feature type="repeat" description="TPR" evidence="1">
    <location>
        <begin position="609"/>
        <end position="642"/>
    </location>
</feature>
<protein>
    <recommendedName>
        <fullName evidence="2">NB-ARC domain-containing protein</fullName>
    </recommendedName>
</protein>
<evidence type="ECO:0000313" key="3">
    <source>
        <dbReference type="EMBL" id="QHI39342.1"/>
    </source>
</evidence>